<sequence>MILRWCCSVLLCLPLSLMAAERWQQPEYILDSLIEVGLRAEHGPDPLILRKWHEPLRVHVDYQLPERALHERLIKAHLDQLSDITGHPIRLVATARAANVEVLLLRQQALAEVWRAKSNGGSIPPRTLCLARIWSQGGEISRALVAIPVDRASQEGKLVSCIVEELTQILGLPNDSEKVYPSIFNDRSTDQLLSGLDFVLLRLLYDPRMQSGMGPEQVRRAGRPIVLEYQRQGVIDGAAREVRRGELYSLLGY</sequence>
<dbReference type="RefSeq" id="WP_036183882.1">
    <property type="nucleotide sequence ID" value="NZ_JMQN01000013.1"/>
</dbReference>
<comment type="caution">
    <text evidence="2">The sequence shown here is derived from an EMBL/GenBank/DDBJ whole genome shotgun (WGS) entry which is preliminary data.</text>
</comment>
<feature type="signal peptide" evidence="1">
    <location>
        <begin position="1"/>
        <end position="19"/>
    </location>
</feature>
<gene>
    <name evidence="2" type="ORF">ADIMK_0803</name>
</gene>
<accession>A0A081G2U6</accession>
<dbReference type="STRING" id="1232683.ADIMK_0803"/>
<keyword evidence="1" id="KW-0732">Signal</keyword>
<dbReference type="Pfam" id="PF11150">
    <property type="entry name" value="DUF2927"/>
    <property type="match status" value="1"/>
</dbReference>
<reference evidence="2 3" key="1">
    <citation type="submission" date="2014-04" db="EMBL/GenBank/DDBJ databases">
        <title>Marinobacterium kochiensis sp. nov., isolated from sediment sample collected from Kochi backwaters in Kerala, India.</title>
        <authorList>
            <person name="Singh A."/>
            <person name="Pinnaka A.K."/>
        </authorList>
    </citation>
    <scope>NUCLEOTIDE SEQUENCE [LARGE SCALE GENOMIC DNA]</scope>
    <source>
        <strain evidence="2 3">AK27</strain>
    </source>
</reference>
<evidence type="ECO:0000313" key="2">
    <source>
        <dbReference type="EMBL" id="KEA65101.1"/>
    </source>
</evidence>
<evidence type="ECO:0000313" key="3">
    <source>
        <dbReference type="Proteomes" id="UP000028252"/>
    </source>
</evidence>
<dbReference type="InterPro" id="IPR021323">
    <property type="entry name" value="DUF2927"/>
</dbReference>
<proteinExistence type="predicted"/>
<dbReference type="AlphaFoldDB" id="A0A081G2U6"/>
<dbReference type="OrthoDB" id="3295600at2"/>
<dbReference type="PATRIC" id="fig|1232683.4.peg.795"/>
<dbReference type="EMBL" id="JMQN01000013">
    <property type="protein sequence ID" value="KEA65101.1"/>
    <property type="molecule type" value="Genomic_DNA"/>
</dbReference>
<name>A0A081G2U6_9GAMM</name>
<organism evidence="2 3">
    <name type="scientific">Marinobacterium lacunae</name>
    <dbReference type="NCBI Taxonomy" id="1232683"/>
    <lineage>
        <taxon>Bacteria</taxon>
        <taxon>Pseudomonadati</taxon>
        <taxon>Pseudomonadota</taxon>
        <taxon>Gammaproteobacteria</taxon>
        <taxon>Oceanospirillales</taxon>
        <taxon>Oceanospirillaceae</taxon>
        <taxon>Marinobacterium</taxon>
    </lineage>
</organism>
<dbReference type="Proteomes" id="UP000028252">
    <property type="component" value="Unassembled WGS sequence"/>
</dbReference>
<keyword evidence="3" id="KW-1185">Reference proteome</keyword>
<evidence type="ECO:0008006" key="4">
    <source>
        <dbReference type="Google" id="ProtNLM"/>
    </source>
</evidence>
<protein>
    <recommendedName>
        <fullName evidence="4">DUF2927 domain-containing protein</fullName>
    </recommendedName>
</protein>
<evidence type="ECO:0000256" key="1">
    <source>
        <dbReference type="SAM" id="SignalP"/>
    </source>
</evidence>
<dbReference type="eggNOG" id="ENOG502Z86E">
    <property type="taxonomic scope" value="Bacteria"/>
</dbReference>
<feature type="chain" id="PRO_5001757516" description="DUF2927 domain-containing protein" evidence="1">
    <location>
        <begin position="20"/>
        <end position="253"/>
    </location>
</feature>